<sequence>MSHTTSAMLSRAQSAVAVAGATGNLGWIVSEAFLTTFKPFFSRILILSRNLSSSRAQALSALGAELVHVRLDEVNPENAKSLQDVFAGIDILVNVLGRSDACVHDMLAEAAIQAGVKVYFPSEFGIDHRLNDFPGFDHKEWGKKRKHFSSVSELAAKNGGDVKIIAVYPGLFLEDALSPRFGFDIDNHAITTIGPSTVRTTFTSKVDIARAVAQLAILAMLSPAALSDSVPAHVRISGKFRITEEDLAGAKETLSVESARGLVGAPAGHIRVLMGEGKLDFSEDNENELVNPNERLWKWKTIEETIKKEMGK</sequence>
<dbReference type="InterPro" id="IPR036291">
    <property type="entry name" value="NAD(P)-bd_dom_sf"/>
</dbReference>
<protein>
    <recommendedName>
        <fullName evidence="3">NmrA-like domain-containing protein</fullName>
    </recommendedName>
</protein>
<evidence type="ECO:0000256" key="1">
    <source>
        <dbReference type="ARBA" id="ARBA00022857"/>
    </source>
</evidence>
<evidence type="ECO:0000313" key="4">
    <source>
        <dbReference type="EMBL" id="THG98277.1"/>
    </source>
</evidence>
<evidence type="ECO:0000259" key="3">
    <source>
        <dbReference type="Pfam" id="PF05368"/>
    </source>
</evidence>
<dbReference type="PANTHER" id="PTHR47706">
    <property type="entry name" value="NMRA-LIKE FAMILY PROTEIN"/>
    <property type="match status" value="1"/>
</dbReference>
<keyword evidence="1" id="KW-0521">NADP</keyword>
<dbReference type="Gene3D" id="3.40.50.720">
    <property type="entry name" value="NAD(P)-binding Rossmann-like Domain"/>
    <property type="match status" value="1"/>
</dbReference>
<dbReference type="InterPro" id="IPR008030">
    <property type="entry name" value="NmrA-like"/>
</dbReference>
<dbReference type="Pfam" id="PF05368">
    <property type="entry name" value="NmrA"/>
    <property type="match status" value="1"/>
</dbReference>
<accession>A0A4S4KKR4</accession>
<dbReference type="SUPFAM" id="SSF51735">
    <property type="entry name" value="NAD(P)-binding Rossmann-fold domains"/>
    <property type="match status" value="1"/>
</dbReference>
<gene>
    <name evidence="4" type="ORF">EW145_g7451</name>
</gene>
<proteinExistence type="predicted"/>
<evidence type="ECO:0000256" key="2">
    <source>
        <dbReference type="ARBA" id="ARBA00023002"/>
    </source>
</evidence>
<dbReference type="Proteomes" id="UP000308199">
    <property type="component" value="Unassembled WGS sequence"/>
</dbReference>
<comment type="caution">
    <text evidence="4">The sequence shown here is derived from an EMBL/GenBank/DDBJ whole genome shotgun (WGS) entry which is preliminary data.</text>
</comment>
<keyword evidence="5" id="KW-1185">Reference proteome</keyword>
<dbReference type="PANTHER" id="PTHR47706:SF9">
    <property type="entry name" value="NMRA-LIKE DOMAIN-CONTAINING PROTEIN-RELATED"/>
    <property type="match status" value="1"/>
</dbReference>
<keyword evidence="2" id="KW-0560">Oxidoreductase</keyword>
<organism evidence="4 5">
    <name type="scientific">Phellinidium pouzarii</name>
    <dbReference type="NCBI Taxonomy" id="167371"/>
    <lineage>
        <taxon>Eukaryota</taxon>
        <taxon>Fungi</taxon>
        <taxon>Dikarya</taxon>
        <taxon>Basidiomycota</taxon>
        <taxon>Agaricomycotina</taxon>
        <taxon>Agaricomycetes</taxon>
        <taxon>Hymenochaetales</taxon>
        <taxon>Hymenochaetaceae</taxon>
        <taxon>Phellinidium</taxon>
    </lineage>
</organism>
<dbReference type="AlphaFoldDB" id="A0A4S4KKR4"/>
<dbReference type="GO" id="GO:0016491">
    <property type="term" value="F:oxidoreductase activity"/>
    <property type="evidence" value="ECO:0007669"/>
    <property type="project" value="UniProtKB-KW"/>
</dbReference>
<dbReference type="OrthoDB" id="5283654at2759"/>
<evidence type="ECO:0000313" key="5">
    <source>
        <dbReference type="Proteomes" id="UP000308199"/>
    </source>
</evidence>
<dbReference type="EMBL" id="SGPK01000747">
    <property type="protein sequence ID" value="THG98277.1"/>
    <property type="molecule type" value="Genomic_DNA"/>
</dbReference>
<dbReference type="Gene3D" id="3.90.25.10">
    <property type="entry name" value="UDP-galactose 4-epimerase, domain 1"/>
    <property type="match status" value="1"/>
</dbReference>
<feature type="domain" description="NmrA-like" evidence="3">
    <location>
        <begin position="14"/>
        <end position="215"/>
    </location>
</feature>
<name>A0A4S4KKR4_9AGAM</name>
<reference evidence="4 5" key="1">
    <citation type="submission" date="2019-02" db="EMBL/GenBank/DDBJ databases">
        <title>Genome sequencing of the rare red list fungi Phellinidium pouzarii.</title>
        <authorList>
            <person name="Buettner E."/>
            <person name="Kellner H."/>
        </authorList>
    </citation>
    <scope>NUCLEOTIDE SEQUENCE [LARGE SCALE GENOMIC DNA]</scope>
    <source>
        <strain evidence="4 5">DSM 108285</strain>
    </source>
</reference>
<dbReference type="InterPro" id="IPR051609">
    <property type="entry name" value="NmrA/Isoflavone_reductase-like"/>
</dbReference>